<proteinExistence type="predicted"/>
<evidence type="ECO:0000313" key="3">
    <source>
        <dbReference type="Proteomes" id="UP001487740"/>
    </source>
</evidence>
<organism evidence="2 3">
    <name type="scientific">Scylla paramamosain</name>
    <name type="common">Mud crab</name>
    <dbReference type="NCBI Taxonomy" id="85552"/>
    <lineage>
        <taxon>Eukaryota</taxon>
        <taxon>Metazoa</taxon>
        <taxon>Ecdysozoa</taxon>
        <taxon>Arthropoda</taxon>
        <taxon>Crustacea</taxon>
        <taxon>Multicrustacea</taxon>
        <taxon>Malacostraca</taxon>
        <taxon>Eumalacostraca</taxon>
        <taxon>Eucarida</taxon>
        <taxon>Decapoda</taxon>
        <taxon>Pleocyemata</taxon>
        <taxon>Brachyura</taxon>
        <taxon>Eubrachyura</taxon>
        <taxon>Portunoidea</taxon>
        <taxon>Portunidae</taxon>
        <taxon>Portuninae</taxon>
        <taxon>Scylla</taxon>
    </lineage>
</organism>
<evidence type="ECO:0000256" key="1">
    <source>
        <dbReference type="SAM" id="MobiDB-lite"/>
    </source>
</evidence>
<feature type="region of interest" description="Disordered" evidence="1">
    <location>
        <begin position="224"/>
        <end position="277"/>
    </location>
</feature>
<feature type="compositionally biased region" description="Basic and acidic residues" evidence="1">
    <location>
        <begin position="260"/>
        <end position="277"/>
    </location>
</feature>
<evidence type="ECO:0000313" key="2">
    <source>
        <dbReference type="EMBL" id="KAK8378343.1"/>
    </source>
</evidence>
<keyword evidence="3" id="KW-1185">Reference proteome</keyword>
<dbReference type="AlphaFoldDB" id="A0AAW0SSJ3"/>
<protein>
    <recommendedName>
        <fullName evidence="4">MADF domain-containing protein</fullName>
    </recommendedName>
</protein>
<comment type="caution">
    <text evidence="2">The sequence shown here is derived from an EMBL/GenBank/DDBJ whole genome shotgun (WGS) entry which is preliminary data.</text>
</comment>
<feature type="compositionally biased region" description="Polar residues" evidence="1">
    <location>
        <begin position="225"/>
        <end position="258"/>
    </location>
</feature>
<dbReference type="EMBL" id="JARAKH010000045">
    <property type="protein sequence ID" value="KAK8378343.1"/>
    <property type="molecule type" value="Genomic_DNA"/>
</dbReference>
<dbReference type="Proteomes" id="UP001487740">
    <property type="component" value="Unassembled WGS sequence"/>
</dbReference>
<evidence type="ECO:0008006" key="4">
    <source>
        <dbReference type="Google" id="ProtNLM"/>
    </source>
</evidence>
<accession>A0AAW0SSJ3</accession>
<reference evidence="2 3" key="1">
    <citation type="submission" date="2023-03" db="EMBL/GenBank/DDBJ databases">
        <title>High-quality genome of Scylla paramamosain provides insights in environmental adaptation.</title>
        <authorList>
            <person name="Zhang L."/>
        </authorList>
    </citation>
    <scope>NUCLEOTIDE SEQUENCE [LARGE SCALE GENOMIC DNA]</scope>
    <source>
        <strain evidence="2">LZ_2023a</strain>
        <tissue evidence="2">Muscle</tissue>
    </source>
</reference>
<sequence>MAGRSPHFVQQKTWFILDVAKKDRLWKEKAAELGKPVLVLKTWYTSLRSRYGRLKKKSGDPDPELTEQEEWILKAFEFLRPYVYDVQKRTAVSLKEKIAGTAPAADKNQNGDTPGLSSSGSAIQVVLSTSSRSSLITTRARAQRQAEVEEAALESIQQRGEQLISLQKQMVEQMKPSGDREREAFVEWIRTVILDLDHSLWRRFQNRISNLTYQFIAENDKIKTTPASSSQGRQPFQPNSMSQASSSQWPGQPTSQGHQFLRDNPLDPRDQHDTLGD</sequence>
<name>A0AAW0SSJ3_SCYPA</name>
<gene>
    <name evidence="2" type="ORF">O3P69_011084</name>
</gene>